<reference evidence="3" key="1">
    <citation type="journal article" date="2019" name="Int. J. Syst. Evol. Microbiol.">
        <title>The Global Catalogue of Microorganisms (GCM) 10K type strain sequencing project: providing services to taxonomists for standard genome sequencing and annotation.</title>
        <authorList>
            <consortium name="The Broad Institute Genomics Platform"/>
            <consortium name="The Broad Institute Genome Sequencing Center for Infectious Disease"/>
            <person name="Wu L."/>
            <person name="Ma J."/>
        </authorList>
    </citation>
    <scope>NUCLEOTIDE SEQUENCE [LARGE SCALE GENOMIC DNA]</scope>
    <source>
        <strain evidence="3">JCM 17979</strain>
    </source>
</reference>
<organism evidence="2 3">
    <name type="scientific">Actinomycetospora chlora</name>
    <dbReference type="NCBI Taxonomy" id="663608"/>
    <lineage>
        <taxon>Bacteria</taxon>
        <taxon>Bacillati</taxon>
        <taxon>Actinomycetota</taxon>
        <taxon>Actinomycetes</taxon>
        <taxon>Pseudonocardiales</taxon>
        <taxon>Pseudonocardiaceae</taxon>
        <taxon>Actinomycetospora</taxon>
    </lineage>
</organism>
<keyword evidence="3" id="KW-1185">Reference proteome</keyword>
<dbReference type="Gene3D" id="3.10.450.50">
    <property type="match status" value="1"/>
</dbReference>
<feature type="domain" description="SnoaL-like" evidence="1">
    <location>
        <begin position="13"/>
        <end position="136"/>
    </location>
</feature>
<dbReference type="InterPro" id="IPR037401">
    <property type="entry name" value="SnoaL-like"/>
</dbReference>
<evidence type="ECO:0000313" key="2">
    <source>
        <dbReference type="EMBL" id="GAA4792144.1"/>
    </source>
</evidence>
<dbReference type="InterPro" id="IPR032710">
    <property type="entry name" value="NTF2-like_dom_sf"/>
</dbReference>
<proteinExistence type="predicted"/>
<accession>A0ABP9BC78</accession>
<dbReference type="RefSeq" id="WP_345415931.1">
    <property type="nucleotide sequence ID" value="NZ_BAABHO010000021.1"/>
</dbReference>
<protein>
    <recommendedName>
        <fullName evidence="1">SnoaL-like domain-containing protein</fullName>
    </recommendedName>
</protein>
<dbReference type="EMBL" id="BAABHO010000021">
    <property type="protein sequence ID" value="GAA4792144.1"/>
    <property type="molecule type" value="Genomic_DNA"/>
</dbReference>
<gene>
    <name evidence="2" type="ORF">GCM10023200_29390</name>
</gene>
<dbReference type="Pfam" id="PF13474">
    <property type="entry name" value="SnoaL_3"/>
    <property type="match status" value="1"/>
</dbReference>
<evidence type="ECO:0000313" key="3">
    <source>
        <dbReference type="Proteomes" id="UP001500928"/>
    </source>
</evidence>
<comment type="caution">
    <text evidence="2">The sequence shown here is derived from an EMBL/GenBank/DDBJ whole genome shotgun (WGS) entry which is preliminary data.</text>
</comment>
<evidence type="ECO:0000259" key="1">
    <source>
        <dbReference type="Pfam" id="PF13474"/>
    </source>
</evidence>
<dbReference type="SUPFAM" id="SSF54427">
    <property type="entry name" value="NTF2-like"/>
    <property type="match status" value="1"/>
</dbReference>
<dbReference type="Proteomes" id="UP001500928">
    <property type="component" value="Unassembled WGS sequence"/>
</dbReference>
<name>A0ABP9BC78_9PSEU</name>
<sequence>MTTTTTTNDETAVLDVLREHQAALRAGDAERAIAVFGEDAARYDLAPPLRRPNLPVEEAAAGLRAWLATFDGPVTLAFRDPAVLVDGDLAVVHGLTSLTGTPAGAEPFTLWFRSTYALRRTGATWAIVHQHESVPFHMDGSFRAAIDLAP</sequence>